<comment type="similarity">
    <text evidence="2">Belongs to the glycosyl hydrolase 29 family.</text>
</comment>
<dbReference type="STRING" id="1178516.AWR27_11460"/>
<dbReference type="PANTHER" id="PTHR10030:SF37">
    <property type="entry name" value="ALPHA-L-FUCOSIDASE-RELATED"/>
    <property type="match status" value="1"/>
</dbReference>
<accession>A0A1P9X4B7</accession>
<evidence type="ECO:0000256" key="5">
    <source>
        <dbReference type="ARBA" id="ARBA00022801"/>
    </source>
</evidence>
<evidence type="ECO:0000313" key="10">
    <source>
        <dbReference type="Proteomes" id="UP000187941"/>
    </source>
</evidence>
<keyword evidence="5" id="KW-0378">Hydrolase</keyword>
<evidence type="ECO:0000256" key="3">
    <source>
        <dbReference type="ARBA" id="ARBA00012662"/>
    </source>
</evidence>
<dbReference type="InterPro" id="IPR013780">
    <property type="entry name" value="Glyco_hydro_b"/>
</dbReference>
<protein>
    <recommendedName>
        <fullName evidence="3">alpha-L-fucosidase</fullName>
        <ecNumber evidence="3">3.2.1.51</ecNumber>
    </recommendedName>
</protein>
<keyword evidence="6" id="KW-0326">Glycosidase</keyword>
<comment type="function">
    <text evidence="1">Alpha-L-fucosidase is responsible for hydrolyzing the alpha-1,6-linked fucose joined to the reducing-end N-acetylglucosamine of the carbohydrate moieties of glycoproteins.</text>
</comment>
<feature type="domain" description="Glycoside hydrolase family 29 N-terminal" evidence="8">
    <location>
        <begin position="6"/>
        <end position="374"/>
    </location>
</feature>
<dbReference type="Pfam" id="PF01120">
    <property type="entry name" value="Alpha_L_fucos"/>
    <property type="match status" value="1"/>
</dbReference>
<dbReference type="Gene3D" id="3.20.20.80">
    <property type="entry name" value="Glycosidases"/>
    <property type="match status" value="1"/>
</dbReference>
<sequence length="467" mass="52548">MLFWANQTWAQAPARYDTTRASIDKHPLPGWFDDAKLGIFVHWGLYSVPGWAKGTKKPLQEILATTKGEEWFANNPYAEWYMNSLRIDGSSTQQYHKATYGDSFSYDDFVPVFNREIKKWNPNQWAKLFKDAGAQYVVLTTKHHDGFLLWPSKQPNPFKKNYQASRDIVGELTQAVNGQGLKMGLYYSSGLDWTFNQKTINNFPDLFTAGPQQPEYVTYLGNHWRELTDRYNPYVLWADIGSPKAYNPVPVIAEFYNKNPQGVVNNRHTFEFAAPSAKPAVHYDFTTPEYQMLDSIARKKWETCRGIGLSFGYNRTEDAATFLSVDGLVDSFVDIVSKNGNLLLNVGPEADGTIPAGQLERLNGLGVWLKTNGEAIYGTRPWTKAEAKTSTDGRVRFTKKGESLYAILLDEPTGKTVTISELPLTDVRAVTALSDGKPVKHTFANGTLTLTMPAKQAKSVAYAFRIN</sequence>
<dbReference type="PIRSF" id="PIRSF001092">
    <property type="entry name" value="Alpha-L-fucosidase"/>
    <property type="match status" value="1"/>
</dbReference>
<gene>
    <name evidence="9" type="ORF">AWR27_11460</name>
</gene>
<dbReference type="AlphaFoldDB" id="A0A1P9X4B7"/>
<dbReference type="EC" id="3.2.1.51" evidence="3"/>
<reference evidence="9 10" key="1">
    <citation type="submission" date="2016-01" db="EMBL/GenBank/DDBJ databases">
        <authorList>
            <person name="Oliw E.H."/>
        </authorList>
    </citation>
    <scope>NUCLEOTIDE SEQUENCE [LARGE SCALE GENOMIC DNA]</scope>
    <source>
        <strain evidence="9 10">DY10</strain>
    </source>
</reference>
<dbReference type="Proteomes" id="UP000187941">
    <property type="component" value="Chromosome"/>
</dbReference>
<dbReference type="InterPro" id="IPR016286">
    <property type="entry name" value="FUC_metazoa-typ"/>
</dbReference>
<dbReference type="InterPro" id="IPR000933">
    <property type="entry name" value="Glyco_hydro_29"/>
</dbReference>
<keyword evidence="10" id="KW-1185">Reference proteome</keyword>
<evidence type="ECO:0000256" key="7">
    <source>
        <dbReference type="PIRSR" id="PIRSR001092-1"/>
    </source>
</evidence>
<evidence type="ECO:0000256" key="1">
    <source>
        <dbReference type="ARBA" id="ARBA00004071"/>
    </source>
</evidence>
<dbReference type="GO" id="GO:0005764">
    <property type="term" value="C:lysosome"/>
    <property type="evidence" value="ECO:0007669"/>
    <property type="project" value="TreeGrafter"/>
</dbReference>
<evidence type="ECO:0000256" key="4">
    <source>
        <dbReference type="ARBA" id="ARBA00022729"/>
    </source>
</evidence>
<feature type="site" description="May be important for catalysis" evidence="7">
    <location>
        <position position="304"/>
    </location>
</feature>
<keyword evidence="4" id="KW-0732">Signal</keyword>
<proteinExistence type="inferred from homology"/>
<dbReference type="PRINTS" id="PR00741">
    <property type="entry name" value="GLHYDRLASE29"/>
</dbReference>
<dbReference type="SMART" id="SM00812">
    <property type="entry name" value="Alpha_L_fucos"/>
    <property type="match status" value="1"/>
</dbReference>
<evidence type="ECO:0000313" key="9">
    <source>
        <dbReference type="EMBL" id="AQG82447.1"/>
    </source>
</evidence>
<evidence type="ECO:0000256" key="2">
    <source>
        <dbReference type="ARBA" id="ARBA00007951"/>
    </source>
</evidence>
<dbReference type="GO" id="GO:0016139">
    <property type="term" value="P:glycoside catabolic process"/>
    <property type="evidence" value="ECO:0007669"/>
    <property type="project" value="TreeGrafter"/>
</dbReference>
<dbReference type="KEGG" id="smon:AWR27_11460"/>
<dbReference type="InterPro" id="IPR057739">
    <property type="entry name" value="Glyco_hydro_29_N"/>
</dbReference>
<organism evidence="9 10">
    <name type="scientific">Spirosoma montaniterrae</name>
    <dbReference type="NCBI Taxonomy" id="1178516"/>
    <lineage>
        <taxon>Bacteria</taxon>
        <taxon>Pseudomonadati</taxon>
        <taxon>Bacteroidota</taxon>
        <taxon>Cytophagia</taxon>
        <taxon>Cytophagales</taxon>
        <taxon>Cytophagaceae</taxon>
        <taxon>Spirosoma</taxon>
    </lineage>
</organism>
<name>A0A1P9X4B7_9BACT</name>
<dbReference type="InterPro" id="IPR017853">
    <property type="entry name" value="GH"/>
</dbReference>
<dbReference type="PANTHER" id="PTHR10030">
    <property type="entry name" value="ALPHA-L-FUCOSIDASE"/>
    <property type="match status" value="1"/>
</dbReference>
<dbReference type="Gene3D" id="2.60.40.1180">
    <property type="entry name" value="Golgi alpha-mannosidase II"/>
    <property type="match status" value="1"/>
</dbReference>
<dbReference type="EMBL" id="CP014263">
    <property type="protein sequence ID" value="AQG82447.1"/>
    <property type="molecule type" value="Genomic_DNA"/>
</dbReference>
<dbReference type="GO" id="GO:0004560">
    <property type="term" value="F:alpha-L-fucosidase activity"/>
    <property type="evidence" value="ECO:0007669"/>
    <property type="project" value="InterPro"/>
</dbReference>
<dbReference type="GO" id="GO:0006004">
    <property type="term" value="P:fucose metabolic process"/>
    <property type="evidence" value="ECO:0007669"/>
    <property type="project" value="InterPro"/>
</dbReference>
<evidence type="ECO:0000259" key="8">
    <source>
        <dbReference type="Pfam" id="PF01120"/>
    </source>
</evidence>
<dbReference type="SUPFAM" id="SSF51445">
    <property type="entry name" value="(Trans)glycosidases"/>
    <property type="match status" value="1"/>
</dbReference>
<evidence type="ECO:0000256" key="6">
    <source>
        <dbReference type="ARBA" id="ARBA00023295"/>
    </source>
</evidence>